<dbReference type="GO" id="GO:0008534">
    <property type="term" value="F:oxidized purine nucleobase lesion DNA N-glycosylase activity"/>
    <property type="evidence" value="ECO:0007669"/>
    <property type="project" value="InterPro"/>
</dbReference>
<dbReference type="GO" id="GO:0140078">
    <property type="term" value="F:class I DNA-(apurinic or apyrimidinic site) endonuclease activity"/>
    <property type="evidence" value="ECO:0007669"/>
    <property type="project" value="UniProtKB-EC"/>
</dbReference>
<dbReference type="InterPro" id="IPR011257">
    <property type="entry name" value="DNA_glycosylase"/>
</dbReference>
<dbReference type="SUPFAM" id="SSF48150">
    <property type="entry name" value="DNA-glycosylase"/>
    <property type="match status" value="1"/>
</dbReference>
<dbReference type="AlphaFoldDB" id="A0A7D6BLZ2"/>
<evidence type="ECO:0000313" key="11">
    <source>
        <dbReference type="EMBL" id="QLJ52878.1"/>
    </source>
</evidence>
<keyword evidence="5" id="KW-0234">DNA repair</keyword>
<evidence type="ECO:0000256" key="8">
    <source>
        <dbReference type="ARBA" id="ARBA00023295"/>
    </source>
</evidence>
<keyword evidence="4" id="KW-0378">Hydrolase</keyword>
<organism evidence="11 12">
    <name type="scientific">Fermentimicrarchaeum limneticum</name>
    <dbReference type="NCBI Taxonomy" id="2795018"/>
    <lineage>
        <taxon>Archaea</taxon>
        <taxon>Candidatus Micrarchaeota</taxon>
        <taxon>Candidatus Fermentimicrarchaeales</taxon>
        <taxon>Candidatus Fermentimicrarchaeaceae</taxon>
        <taxon>Candidatus Fermentimicrarchaeum</taxon>
    </lineage>
</organism>
<protein>
    <recommendedName>
        <fullName evidence="2">DNA-(apurinic or apyrimidinic site) lyase</fullName>
        <ecNumber evidence="2">4.2.99.18</ecNumber>
    </recommendedName>
</protein>
<comment type="similarity">
    <text evidence="1">Belongs to the type-1 OGG1 family.</text>
</comment>
<sequence length="287" mass="33087">MPALEIPVKCFSLEHTMLSGQPPFFLMDYNNGVAQFLTGSSLVSLQQLGDALRIEWKGDETEQEIREVVEDRFRLKDDMKCIYRKLIRDEFMLHAVRDLYGLRLTLSDPWETLACFICSANNNLKNIKCIVGNLSKKFGEKVEIEGKCFHRFPEAGTLSKADLKSFKECKLGFRAEYLRNAAKACSGKIDLNDIARMGYKEGKMELMRIPGVGEKIADCVLLFAYGKLEAFPIDVWVRRTMQKVYFKNRKVSDEEIREFAGDYWGGYAGYAQQYVYWYGRNKSTNPF</sequence>
<accession>A0A7D6BLZ2</accession>
<evidence type="ECO:0000256" key="3">
    <source>
        <dbReference type="ARBA" id="ARBA00022763"/>
    </source>
</evidence>
<dbReference type="GO" id="GO:0006289">
    <property type="term" value="P:nucleotide-excision repair"/>
    <property type="evidence" value="ECO:0007669"/>
    <property type="project" value="InterPro"/>
</dbReference>
<dbReference type="EMBL" id="CP058998">
    <property type="protein sequence ID" value="QLJ52878.1"/>
    <property type="molecule type" value="Genomic_DNA"/>
</dbReference>
<evidence type="ECO:0000256" key="9">
    <source>
        <dbReference type="ARBA" id="ARBA00044632"/>
    </source>
</evidence>
<dbReference type="PANTHER" id="PTHR10242">
    <property type="entry name" value="8-OXOGUANINE DNA GLYCOSYLASE"/>
    <property type="match status" value="1"/>
</dbReference>
<dbReference type="Gene3D" id="1.10.340.30">
    <property type="entry name" value="Hypothetical protein, domain 2"/>
    <property type="match status" value="1"/>
</dbReference>
<gene>
    <name evidence="11" type="ORF">Sv326_0703</name>
</gene>
<evidence type="ECO:0000259" key="10">
    <source>
        <dbReference type="SMART" id="SM00478"/>
    </source>
</evidence>
<dbReference type="SMART" id="SM00478">
    <property type="entry name" value="ENDO3c"/>
    <property type="match status" value="1"/>
</dbReference>
<evidence type="ECO:0000256" key="2">
    <source>
        <dbReference type="ARBA" id="ARBA00012720"/>
    </source>
</evidence>
<dbReference type="Pfam" id="PF00730">
    <property type="entry name" value="HhH-GPD"/>
    <property type="match status" value="1"/>
</dbReference>
<dbReference type="Gene3D" id="1.10.1670.10">
    <property type="entry name" value="Helix-hairpin-Helix base-excision DNA repair enzymes (C-terminal)"/>
    <property type="match status" value="1"/>
</dbReference>
<dbReference type="CDD" id="cd00056">
    <property type="entry name" value="ENDO3c"/>
    <property type="match status" value="1"/>
</dbReference>
<comment type="catalytic activity">
    <reaction evidence="9">
        <text>2'-deoxyribonucleotide-(2'-deoxyribose 5'-phosphate)-2'-deoxyribonucleotide-DNA = a 3'-end 2'-deoxyribonucleotide-(2,3-dehydro-2,3-deoxyribose 5'-phosphate)-DNA + a 5'-end 5'-phospho-2'-deoxyribonucleoside-DNA + H(+)</text>
        <dbReference type="Rhea" id="RHEA:66592"/>
        <dbReference type="Rhea" id="RHEA-COMP:13180"/>
        <dbReference type="Rhea" id="RHEA-COMP:16897"/>
        <dbReference type="Rhea" id="RHEA-COMP:17067"/>
        <dbReference type="ChEBI" id="CHEBI:15378"/>
        <dbReference type="ChEBI" id="CHEBI:136412"/>
        <dbReference type="ChEBI" id="CHEBI:157695"/>
        <dbReference type="ChEBI" id="CHEBI:167181"/>
        <dbReference type="EC" id="4.2.99.18"/>
    </reaction>
</comment>
<dbReference type="InterPro" id="IPR052054">
    <property type="entry name" value="Oxidative_DNA_repair_enzyme"/>
</dbReference>
<keyword evidence="7" id="KW-0511">Multifunctional enzyme</keyword>
<evidence type="ECO:0000256" key="4">
    <source>
        <dbReference type="ARBA" id="ARBA00022801"/>
    </source>
</evidence>
<proteinExistence type="inferred from homology"/>
<dbReference type="PANTHER" id="PTHR10242:SF2">
    <property type="entry name" value="N-GLYCOSYLASE_DNA LYASE"/>
    <property type="match status" value="1"/>
</dbReference>
<evidence type="ECO:0000256" key="5">
    <source>
        <dbReference type="ARBA" id="ARBA00023204"/>
    </source>
</evidence>
<dbReference type="GO" id="GO:0003684">
    <property type="term" value="F:damaged DNA binding"/>
    <property type="evidence" value="ECO:0007669"/>
    <property type="project" value="InterPro"/>
</dbReference>
<dbReference type="GO" id="GO:0006284">
    <property type="term" value="P:base-excision repair"/>
    <property type="evidence" value="ECO:0007669"/>
    <property type="project" value="InterPro"/>
</dbReference>
<reference evidence="12" key="1">
    <citation type="submission" date="2020-07" db="EMBL/GenBank/DDBJ databases">
        <title>Metabolic diversity and evolutionary history of the archaeal phylum ###Micrarchaeota### uncovered from a freshwater lake metagenome.</title>
        <authorList>
            <person name="Kadnikov V.V."/>
            <person name="Savvichev A.S."/>
            <person name="Mardanov A.V."/>
            <person name="Beletsky A.V."/>
            <person name="Chupakov A.V."/>
            <person name="Kokryatskaya N.M."/>
            <person name="Pimenov N.V."/>
            <person name="Ravin N.V."/>
        </authorList>
    </citation>
    <scope>NUCLEOTIDE SEQUENCE [LARGE SCALE GENOMIC DNA]</scope>
</reference>
<dbReference type="Pfam" id="PF07934">
    <property type="entry name" value="OGG_N"/>
    <property type="match status" value="1"/>
</dbReference>
<evidence type="ECO:0000313" key="12">
    <source>
        <dbReference type="Proteomes" id="UP000510821"/>
    </source>
</evidence>
<feature type="domain" description="HhH-GPD" evidence="10">
    <location>
        <begin position="118"/>
        <end position="280"/>
    </location>
</feature>
<keyword evidence="3" id="KW-0227">DNA damage</keyword>
<evidence type="ECO:0000256" key="1">
    <source>
        <dbReference type="ARBA" id="ARBA00010679"/>
    </source>
</evidence>
<evidence type="ECO:0000256" key="6">
    <source>
        <dbReference type="ARBA" id="ARBA00023239"/>
    </source>
</evidence>
<dbReference type="EC" id="4.2.99.18" evidence="2"/>
<dbReference type="Proteomes" id="UP000510821">
    <property type="component" value="Chromosome"/>
</dbReference>
<evidence type="ECO:0000256" key="7">
    <source>
        <dbReference type="ARBA" id="ARBA00023268"/>
    </source>
</evidence>
<keyword evidence="8" id="KW-0326">Glycosidase</keyword>
<dbReference type="InterPro" id="IPR003265">
    <property type="entry name" value="HhH-GPD_domain"/>
</dbReference>
<dbReference type="Gene3D" id="3.30.310.260">
    <property type="match status" value="1"/>
</dbReference>
<name>A0A7D6BLZ2_FERL1</name>
<dbReference type="KEGG" id="flt:Sv326_0703"/>
<dbReference type="InterPro" id="IPR012904">
    <property type="entry name" value="OGG_N"/>
</dbReference>
<dbReference type="InterPro" id="IPR023170">
    <property type="entry name" value="HhH_base_excis_C"/>
</dbReference>
<keyword evidence="6" id="KW-0456">Lyase</keyword>